<dbReference type="AlphaFoldDB" id="A0A842AZI4"/>
<feature type="domain" description="HTH cro/C1-type" evidence="1">
    <location>
        <begin position="17"/>
        <end position="73"/>
    </location>
</feature>
<dbReference type="Proteomes" id="UP000548082">
    <property type="component" value="Unassembled WGS sequence"/>
</dbReference>
<proteinExistence type="predicted"/>
<dbReference type="SMART" id="SM00530">
    <property type="entry name" value="HTH_XRE"/>
    <property type="match status" value="1"/>
</dbReference>
<dbReference type="InterPro" id="IPR001387">
    <property type="entry name" value="Cro/C1-type_HTH"/>
</dbReference>
<dbReference type="CDD" id="cd00093">
    <property type="entry name" value="HTH_XRE"/>
    <property type="match status" value="1"/>
</dbReference>
<accession>A0A842AZI4</accession>
<evidence type="ECO:0000259" key="1">
    <source>
        <dbReference type="PROSITE" id="PS50943"/>
    </source>
</evidence>
<dbReference type="GO" id="GO:0003677">
    <property type="term" value="F:DNA binding"/>
    <property type="evidence" value="ECO:0007669"/>
    <property type="project" value="InterPro"/>
</dbReference>
<gene>
    <name evidence="2" type="ORF">HCA55_04990</name>
</gene>
<dbReference type="InterPro" id="IPR010982">
    <property type="entry name" value="Lambda_DNA-bd_dom_sf"/>
</dbReference>
<dbReference type="SUPFAM" id="SSF47413">
    <property type="entry name" value="lambda repressor-like DNA-binding domains"/>
    <property type="match status" value="1"/>
</dbReference>
<sequence>MRDKKIDARKKSVGKNIKSIRLSLGVTLEQFSQMFTPPTTPSIVSKWERGVSLPKPDRLKKIAEISGQSVDDILLPITDEMFLNQMAGISEYYHMHKDDIKQDLTNGYLIKNIATKFLDASMESDKTAIAHVEELLYNIDIITSKQYYESAGNNPKKAFEAGKEEIIHILDEMFIEIMKTYKAK</sequence>
<evidence type="ECO:0000313" key="2">
    <source>
        <dbReference type="EMBL" id="MBC1796071.1"/>
    </source>
</evidence>
<dbReference type="Pfam" id="PF01381">
    <property type="entry name" value="HTH_3"/>
    <property type="match status" value="1"/>
</dbReference>
<name>A0A842AZI4_9LIST</name>
<protein>
    <submittedName>
        <fullName evidence="2">Helix-turn-helix transcriptional regulator</fullName>
    </submittedName>
</protein>
<comment type="caution">
    <text evidence="2">The sequence shown here is derived from an EMBL/GenBank/DDBJ whole genome shotgun (WGS) entry which is preliminary data.</text>
</comment>
<reference evidence="2 3" key="1">
    <citation type="submission" date="2020-03" db="EMBL/GenBank/DDBJ databases">
        <title>Soil Listeria distribution.</title>
        <authorList>
            <person name="Liao J."/>
            <person name="Wiedmann M."/>
        </authorList>
    </citation>
    <scope>NUCLEOTIDE SEQUENCE [LARGE SCALE GENOMIC DNA]</scope>
    <source>
        <strain evidence="2 3">FSL L7-0990</strain>
    </source>
</reference>
<organism evidence="2 3">
    <name type="scientific">Listeria booriae</name>
    <dbReference type="NCBI Taxonomy" id="1552123"/>
    <lineage>
        <taxon>Bacteria</taxon>
        <taxon>Bacillati</taxon>
        <taxon>Bacillota</taxon>
        <taxon>Bacilli</taxon>
        <taxon>Bacillales</taxon>
        <taxon>Listeriaceae</taxon>
        <taxon>Listeria</taxon>
    </lineage>
</organism>
<dbReference type="Gene3D" id="1.10.260.40">
    <property type="entry name" value="lambda repressor-like DNA-binding domains"/>
    <property type="match status" value="1"/>
</dbReference>
<dbReference type="PROSITE" id="PS50943">
    <property type="entry name" value="HTH_CROC1"/>
    <property type="match status" value="1"/>
</dbReference>
<dbReference type="RefSeq" id="WP_185544796.1">
    <property type="nucleotide sequence ID" value="NZ_JAARVD010000002.1"/>
</dbReference>
<evidence type="ECO:0000313" key="3">
    <source>
        <dbReference type="Proteomes" id="UP000548082"/>
    </source>
</evidence>
<dbReference type="EMBL" id="JAARVD010000002">
    <property type="protein sequence ID" value="MBC1796071.1"/>
    <property type="molecule type" value="Genomic_DNA"/>
</dbReference>